<comment type="caution">
    <text evidence="1">The sequence shown here is derived from an EMBL/GenBank/DDBJ whole genome shotgun (WGS) entry which is preliminary data.</text>
</comment>
<sequence>MATPSMLIKTASSFAIVIESCPRRAPKKSTNREMGAEGAVLVPPLIIVNEEDQPVLLPSLIVADGGDQPVLVPPLIVA</sequence>
<dbReference type="AlphaFoldDB" id="A0AAP0QFU8"/>
<gene>
    <name evidence="1" type="ORF">WN944_003864</name>
</gene>
<reference evidence="1 2" key="1">
    <citation type="submission" date="2024-05" db="EMBL/GenBank/DDBJ databases">
        <title>Haplotype-resolved chromosome-level genome assembly of Huyou (Citrus changshanensis).</title>
        <authorList>
            <person name="Miao C."/>
            <person name="Chen W."/>
            <person name="Wu Y."/>
            <person name="Wang L."/>
            <person name="Zhao S."/>
            <person name="Grierson D."/>
            <person name="Xu C."/>
            <person name="Chen K."/>
        </authorList>
    </citation>
    <scope>NUCLEOTIDE SEQUENCE [LARGE SCALE GENOMIC DNA]</scope>
    <source>
        <strain evidence="1">01-14</strain>
        <tissue evidence="1">Leaf</tissue>
    </source>
</reference>
<organism evidence="1 2">
    <name type="scientific">Citrus x changshan-huyou</name>
    <dbReference type="NCBI Taxonomy" id="2935761"/>
    <lineage>
        <taxon>Eukaryota</taxon>
        <taxon>Viridiplantae</taxon>
        <taxon>Streptophyta</taxon>
        <taxon>Embryophyta</taxon>
        <taxon>Tracheophyta</taxon>
        <taxon>Spermatophyta</taxon>
        <taxon>Magnoliopsida</taxon>
        <taxon>eudicotyledons</taxon>
        <taxon>Gunneridae</taxon>
        <taxon>Pentapetalae</taxon>
        <taxon>rosids</taxon>
        <taxon>malvids</taxon>
        <taxon>Sapindales</taxon>
        <taxon>Rutaceae</taxon>
        <taxon>Aurantioideae</taxon>
        <taxon>Citrus</taxon>
    </lineage>
</organism>
<proteinExistence type="predicted"/>
<accession>A0AAP0QFU8</accession>
<dbReference type="Proteomes" id="UP001428341">
    <property type="component" value="Unassembled WGS sequence"/>
</dbReference>
<name>A0AAP0QFU8_9ROSI</name>
<dbReference type="EMBL" id="JBCGBO010000006">
    <property type="protein sequence ID" value="KAK9193167.1"/>
    <property type="molecule type" value="Genomic_DNA"/>
</dbReference>
<protein>
    <submittedName>
        <fullName evidence="1">Uncharacterized protein</fullName>
    </submittedName>
</protein>
<evidence type="ECO:0000313" key="2">
    <source>
        <dbReference type="Proteomes" id="UP001428341"/>
    </source>
</evidence>
<keyword evidence="2" id="KW-1185">Reference proteome</keyword>
<evidence type="ECO:0000313" key="1">
    <source>
        <dbReference type="EMBL" id="KAK9193167.1"/>
    </source>
</evidence>